<proteinExistence type="predicted"/>
<reference evidence="4" key="1">
    <citation type="submission" date="2015-11" db="EMBL/GenBank/DDBJ databases">
        <authorList>
            <person name="Dugat-Bony E."/>
        </authorList>
    </citation>
    <scope>NUCLEOTIDE SEQUENCE [LARGE SCALE GENOMIC DNA]</scope>
    <source>
        <strain evidence="4">Mu292</strain>
    </source>
</reference>
<dbReference type="RefSeq" id="WP_073883868.1">
    <property type="nucleotide sequence ID" value="NZ_FAUH01000006.1"/>
</dbReference>
<evidence type="ECO:0000313" key="4">
    <source>
        <dbReference type="Proteomes" id="UP000182498"/>
    </source>
</evidence>
<evidence type="ECO:0008006" key="5">
    <source>
        <dbReference type="Google" id="ProtNLM"/>
    </source>
</evidence>
<sequence>MTSFSSPLLAQIKTRASLWLPIILSTLLAIALIAESSSALAVAQGEQNQQVQEDADAEAAEQLDITDTADARQFAVDMLESNFPASRDAAAAALAGSEDDFKAYKDGGRETAQNQDLRQILVTISAISGPKVQEKVTELLEANDGAGDTEAIAEFIDSGWQELQAQDDRATAWQAAEAPRGTALKRAADAALKDNSADALAEFAATGADTARTHDKRREVYELSTSELPSVAAGAQEALQVNTDTAIDTFLRYGQFVAASQDTEKMNTSQLVNLAITEANKAKEANSLAVQQADSAARAAENARRAAERARDEAIAADNAQVKAGNAASAAGELANQAARVADQAVAASQEARIALQQTADALARAAAAASQARAAAATAAARASDASRNAGDARAARIAAEQANSAAHAAEQSEQAYKHADVALGHANTAGAAAASAAGNAEAAAAAASEAAGAAGVSESAAAEARAGAARARAAAGRARAAANQVDELVVRIQDLVNKARKAAKEAAEHARRSAKAAEESAQYAGDAEYAARMSGKHAADAEIAAKAANEAIDIAEAANEISTATADDRATAEKDFLRAEAEDARAVQDALDAGARQDDERRNELTKKLDELGVDGPGVRSPRFGEVADGEEQESTPDPTEFTGDIDTLREATVAAALVGGAAVAGAAQSALVSGNDDDLRMYAVSGYPAAVSADESQLLREWWKNDANEEIREGSEDYANAHAEVVHWFVSERAPELRTPGLREATWKLRETAGERTRAAADDALRAGTYEALNRFVNDGEYEKARWSDQVQQAYSLVDTGGPEVKAAAEAAVVGDRAGLDEFIRVEQYRRAAMDDQRSTHDENIASMLSLGRRVADLAGELSANAQAAHENALGSADRARQYADAAADFAGNAQASARKAGEHLAAAERSLEYAKAQQARAHQAASAAEADADQAEANAAQATSHAVDARASANAAASSATSARASADAAGQDAALAAQAADDAYQAAVAKDLAEQTEVQAAREAGQINDPAPESDEDLISLLKRVVGPAAIDTILEILGINDIRRCFGGSISSCLMAAIGAPGVGKIFKLPKIAGAVRQLVGKFGDVRDALRVRNAKRADGVSQSRKVPNCPASRSASYSQGAVEENGLKETDASSMYSSGVFRSEGPKYTFAVSASCKRWPQPNQRFRGGPFEELATGTIRGVPHERHHIVAASTIRKNPKGLPPGLTHDNAPSIQMTYEDHKLTNTWGSSREAQAYQERQFRLIEEGKLEQVYAEEQVYMRQKIGDKYDAAYDEMIRDARARGLVDNSSIVD</sequence>
<keyword evidence="1" id="KW-0175">Coiled coil</keyword>
<accession>A0A0X2NK37</accession>
<feature type="coiled-coil region" evidence="1">
    <location>
        <begin position="290"/>
        <end position="320"/>
    </location>
</feature>
<feature type="region of interest" description="Disordered" evidence="2">
    <location>
        <begin position="611"/>
        <end position="643"/>
    </location>
</feature>
<dbReference type="OrthoDB" id="4391970at2"/>
<evidence type="ECO:0000256" key="2">
    <source>
        <dbReference type="SAM" id="MobiDB-lite"/>
    </source>
</evidence>
<dbReference type="Pfam" id="PF03752">
    <property type="entry name" value="ALF"/>
    <property type="match status" value="2"/>
</dbReference>
<feature type="compositionally biased region" description="Polar residues" evidence="2">
    <location>
        <begin position="1107"/>
        <end position="1126"/>
    </location>
</feature>
<dbReference type="EMBL" id="FAUH01000006">
    <property type="protein sequence ID" value="CUU65846.1"/>
    <property type="molecule type" value="Genomic_DNA"/>
</dbReference>
<gene>
    <name evidence="3" type="ORF">CVAR292_01181</name>
</gene>
<feature type="region of interest" description="Disordered" evidence="2">
    <location>
        <begin position="1106"/>
        <end position="1128"/>
    </location>
</feature>
<dbReference type="Proteomes" id="UP000182498">
    <property type="component" value="Unassembled WGS sequence"/>
</dbReference>
<name>A0A0X2NK37_9CORY</name>
<protein>
    <recommendedName>
        <fullName evidence="5">Methyl-accepting transducer domain-containing protein</fullName>
    </recommendedName>
</protein>
<dbReference type="InterPro" id="IPR005506">
    <property type="entry name" value="DUF312_ALF"/>
</dbReference>
<evidence type="ECO:0000313" key="3">
    <source>
        <dbReference type="EMBL" id="CUU65846.1"/>
    </source>
</evidence>
<organism evidence="3 4">
    <name type="scientific">Corynebacterium variabile</name>
    <dbReference type="NCBI Taxonomy" id="1727"/>
    <lineage>
        <taxon>Bacteria</taxon>
        <taxon>Bacillati</taxon>
        <taxon>Actinomycetota</taxon>
        <taxon>Actinomycetes</taxon>
        <taxon>Mycobacteriales</taxon>
        <taxon>Corynebacteriaceae</taxon>
        <taxon>Corynebacterium</taxon>
    </lineage>
</organism>
<feature type="coiled-coil region" evidence="1">
    <location>
        <begin position="480"/>
        <end position="560"/>
    </location>
</feature>
<evidence type="ECO:0000256" key="1">
    <source>
        <dbReference type="SAM" id="Coils"/>
    </source>
</evidence>
<keyword evidence="4" id="KW-1185">Reference proteome</keyword>
<feature type="region of interest" description="Disordered" evidence="2">
    <location>
        <begin position="926"/>
        <end position="948"/>
    </location>
</feature>